<evidence type="ECO:0000256" key="8">
    <source>
        <dbReference type="SAM" id="Phobius"/>
    </source>
</evidence>
<keyword evidence="4" id="KW-1003">Cell membrane</keyword>
<dbReference type="EMBL" id="MWWS01000009">
    <property type="protein sequence ID" value="OZG48717.1"/>
    <property type="molecule type" value="Genomic_DNA"/>
</dbReference>
<reference evidence="9 10" key="1">
    <citation type="journal article" date="2017" name="BMC Genomics">
        <title>Comparative genomic and phylogenomic analyses of the Bifidobacteriaceae family.</title>
        <authorList>
            <person name="Lugli G.A."/>
            <person name="Milani C."/>
            <person name="Turroni F."/>
            <person name="Duranti S."/>
            <person name="Mancabelli L."/>
            <person name="Mangifesta M."/>
            <person name="Ferrario C."/>
            <person name="Modesto M."/>
            <person name="Mattarelli P."/>
            <person name="Jiri K."/>
            <person name="van Sinderen D."/>
            <person name="Ventura M."/>
        </authorList>
    </citation>
    <scope>NUCLEOTIDE SEQUENCE [LARGE SCALE GENOMIC DNA]</scope>
    <source>
        <strain evidence="9 10">DSM 22924</strain>
    </source>
</reference>
<dbReference type="Pfam" id="PF03606">
    <property type="entry name" value="DcuC"/>
    <property type="match status" value="1"/>
</dbReference>
<dbReference type="RefSeq" id="WP_211278701.1">
    <property type="nucleotide sequence ID" value="NZ_MWWS01000009.1"/>
</dbReference>
<keyword evidence="5 8" id="KW-0812">Transmembrane</keyword>
<keyword evidence="7 8" id="KW-0472">Membrane</keyword>
<evidence type="ECO:0000256" key="2">
    <source>
        <dbReference type="ARBA" id="ARBA00005275"/>
    </source>
</evidence>
<dbReference type="GO" id="GO:0005886">
    <property type="term" value="C:plasma membrane"/>
    <property type="evidence" value="ECO:0007669"/>
    <property type="project" value="UniProtKB-SubCell"/>
</dbReference>
<organism evidence="9 10">
    <name type="scientific">Bombiscardovia coagulans</name>
    <dbReference type="NCBI Taxonomy" id="686666"/>
    <lineage>
        <taxon>Bacteria</taxon>
        <taxon>Bacillati</taxon>
        <taxon>Actinomycetota</taxon>
        <taxon>Actinomycetes</taxon>
        <taxon>Bifidobacteriales</taxon>
        <taxon>Bifidobacteriaceae</taxon>
        <taxon>Bombiscardovia</taxon>
    </lineage>
</organism>
<feature type="transmembrane region" description="Helical" evidence="8">
    <location>
        <begin position="148"/>
        <end position="172"/>
    </location>
</feature>
<proteinExistence type="inferred from homology"/>
<keyword evidence="3" id="KW-0813">Transport</keyword>
<evidence type="ECO:0000313" key="9">
    <source>
        <dbReference type="EMBL" id="OZG48717.1"/>
    </source>
</evidence>
<evidence type="ECO:0000256" key="3">
    <source>
        <dbReference type="ARBA" id="ARBA00022448"/>
    </source>
</evidence>
<comment type="similarity">
    <text evidence="2">Belongs to the DcuC/DcuD transporter (TC 2.A.61) family.</text>
</comment>
<feature type="transmembrane region" description="Helical" evidence="8">
    <location>
        <begin position="441"/>
        <end position="459"/>
    </location>
</feature>
<feature type="transmembrane region" description="Helical" evidence="8">
    <location>
        <begin position="379"/>
        <end position="405"/>
    </location>
</feature>
<comment type="subcellular location">
    <subcellularLocation>
        <location evidence="1">Cell membrane</location>
        <topology evidence="1">Multi-pass membrane protein</topology>
    </subcellularLocation>
</comment>
<evidence type="ECO:0000256" key="7">
    <source>
        <dbReference type="ARBA" id="ARBA00023136"/>
    </source>
</evidence>
<evidence type="ECO:0000256" key="4">
    <source>
        <dbReference type="ARBA" id="ARBA00022475"/>
    </source>
</evidence>
<feature type="transmembrane region" description="Helical" evidence="8">
    <location>
        <begin position="411"/>
        <end position="429"/>
    </location>
</feature>
<feature type="transmembrane region" description="Helical" evidence="8">
    <location>
        <begin position="249"/>
        <end position="268"/>
    </location>
</feature>
<evidence type="ECO:0000256" key="5">
    <source>
        <dbReference type="ARBA" id="ARBA00022692"/>
    </source>
</evidence>
<keyword evidence="6 8" id="KW-1133">Transmembrane helix</keyword>
<accession>A0A261EPE1</accession>
<dbReference type="PANTHER" id="PTHR42002:SF2">
    <property type="entry name" value="ANAEROBIC C4-DICARBOXYLATE TRANSPORTER DCUC-RELATED"/>
    <property type="match status" value="1"/>
</dbReference>
<feature type="transmembrane region" description="Helical" evidence="8">
    <location>
        <begin position="274"/>
        <end position="292"/>
    </location>
</feature>
<name>A0A261EPE1_9BIFI</name>
<keyword evidence="10" id="KW-1185">Reference proteome</keyword>
<dbReference type="InterPro" id="IPR018385">
    <property type="entry name" value="C4_dicarb_anaerob_car-like"/>
</dbReference>
<dbReference type="AlphaFoldDB" id="A0A261EPE1"/>
<dbReference type="PANTHER" id="PTHR42002">
    <property type="entry name" value="ANAEROBIC C4-DICARBOXYLATE TRANSPORTER DCUC-RELATED"/>
    <property type="match status" value="1"/>
</dbReference>
<evidence type="ECO:0000313" key="10">
    <source>
        <dbReference type="Proteomes" id="UP000216004"/>
    </source>
</evidence>
<protein>
    <submittedName>
        <fullName evidence="9">C4-dicarboxylate anaerobic carrier</fullName>
    </submittedName>
</protein>
<dbReference type="GO" id="GO:0015556">
    <property type="term" value="F:C4-dicarboxylate transmembrane transporter activity"/>
    <property type="evidence" value="ECO:0007669"/>
    <property type="project" value="InterPro"/>
</dbReference>
<sequence length="461" mass="48534">MIPEILLVLAVLVVVAYLIINKYHPALSLIMGGLVLLLGAWALGHPLYAKGKGAGFGLFDVVMVFKDTILAQVSSAGIVIMVLFGYSAYMSKIGANDVAVNYMVRPLRHIKHKTLIVPAVFLVGNIMSLVVPSASSLAIILMSILYPVLVGMGVSSLTAAGVIACTATIMPTPLGADNVIAAKTLKYDLLDYVAYNAKISIPALLIMALVHFFWQQWCDKREGADAFVELASKEEAIPSQEQVAEVPGYYAIFPLLPLILILGIGVAAMFLKGLTMDITVLTFIAFFIVMIVESCRRRSFKSAQAVAVEMIKGMGTGFSQVVMLVVGGALFTTGIQKLGLIDALNKSVEGSTGAGLMVALIFALATCLFGILSGGGLAMFYAVIALIPGIAAAAGVGGIVIALPMQMIANLTRGISPVAAVIMIVAATIKVEPTKILKRTCVPAIAGILCVLVLSFILLPY</sequence>
<evidence type="ECO:0000256" key="6">
    <source>
        <dbReference type="ARBA" id="ARBA00022989"/>
    </source>
</evidence>
<feature type="transmembrane region" description="Helical" evidence="8">
    <location>
        <begin position="313"/>
        <end position="333"/>
    </location>
</feature>
<comment type="caution">
    <text evidence="9">The sequence shown here is derived from an EMBL/GenBank/DDBJ whole genome shotgun (WGS) entry which is preliminary data.</text>
</comment>
<dbReference type="Proteomes" id="UP000216004">
    <property type="component" value="Unassembled WGS sequence"/>
</dbReference>
<evidence type="ECO:0000256" key="1">
    <source>
        <dbReference type="ARBA" id="ARBA00004651"/>
    </source>
</evidence>
<feature type="transmembrane region" description="Helical" evidence="8">
    <location>
        <begin position="115"/>
        <end position="141"/>
    </location>
</feature>
<dbReference type="NCBIfam" id="TIGR00771">
    <property type="entry name" value="DcuC"/>
    <property type="match status" value="1"/>
</dbReference>
<feature type="transmembrane region" description="Helical" evidence="8">
    <location>
        <begin position="353"/>
        <end position="372"/>
    </location>
</feature>
<gene>
    <name evidence="9" type="ORF">BOCO_1413</name>
</gene>
<feature type="transmembrane region" description="Helical" evidence="8">
    <location>
        <begin position="192"/>
        <end position="214"/>
    </location>
</feature>
<feature type="transmembrane region" description="Helical" evidence="8">
    <location>
        <begin position="26"/>
        <end position="48"/>
    </location>
</feature>
<dbReference type="InterPro" id="IPR004669">
    <property type="entry name" value="C4_dicarb_anaerob_car"/>
</dbReference>
<feature type="transmembrane region" description="Helical" evidence="8">
    <location>
        <begin position="69"/>
        <end position="89"/>
    </location>
</feature>
<dbReference type="NCBIfam" id="NF037994">
    <property type="entry name" value="DcuC_1"/>
    <property type="match status" value="1"/>
</dbReference>